<name>A0A9Q7AQF4_9BACT</name>
<dbReference type="SUPFAM" id="SSF48008">
    <property type="entry name" value="GntR ligand-binding domain-like"/>
    <property type="match status" value="1"/>
</dbReference>
<dbReference type="AlphaFoldDB" id="A0A9Q7AQF4"/>
<dbReference type="PANTHER" id="PTHR43537:SF24">
    <property type="entry name" value="GLUCONATE OPERON TRANSCRIPTIONAL REPRESSOR"/>
    <property type="match status" value="1"/>
</dbReference>
<protein>
    <submittedName>
        <fullName evidence="5">GntR family transcriptional regulator</fullName>
    </submittedName>
</protein>
<dbReference type="PRINTS" id="PR00035">
    <property type="entry name" value="HTHGNTR"/>
</dbReference>
<sequence length="219" mass="25479">MQKKDPRLSVKAYEWIKEAILKNRFHEGEPLSENRLAQELDISRTPVREVLRQLEREGFVRLVPGKGAFVAEISLEDVKEIYEIRVHLEPLAARSAVHRITEGEIDELQAGWKALLEKIEAGETAPWGELNDLDGRFHSLIVARTANGRLRQILETFFSQIQRFQLLSARSLADARNSVGQHLEILEALRNRDEEVLHELLTRHIRQSERYIFERYLKP</sequence>
<evidence type="ECO:0000313" key="6">
    <source>
        <dbReference type="Proteomes" id="UP000671879"/>
    </source>
</evidence>
<dbReference type="Gene3D" id="1.20.120.530">
    <property type="entry name" value="GntR ligand-binding domain-like"/>
    <property type="match status" value="1"/>
</dbReference>
<dbReference type="Gene3D" id="1.10.10.10">
    <property type="entry name" value="Winged helix-like DNA-binding domain superfamily/Winged helix DNA-binding domain"/>
    <property type="match status" value="1"/>
</dbReference>
<dbReference type="Pfam" id="PF00392">
    <property type="entry name" value="GntR"/>
    <property type="match status" value="1"/>
</dbReference>
<feature type="domain" description="HTH gntR-type" evidence="4">
    <location>
        <begin position="6"/>
        <end position="73"/>
    </location>
</feature>
<dbReference type="GO" id="GO:0003700">
    <property type="term" value="F:DNA-binding transcription factor activity"/>
    <property type="evidence" value="ECO:0007669"/>
    <property type="project" value="InterPro"/>
</dbReference>
<proteinExistence type="predicted"/>
<dbReference type="KEGG" id="aram:KAR29_12945"/>
<keyword evidence="2" id="KW-0238">DNA-binding</keyword>
<dbReference type="CDD" id="cd07377">
    <property type="entry name" value="WHTH_GntR"/>
    <property type="match status" value="1"/>
</dbReference>
<dbReference type="InterPro" id="IPR008920">
    <property type="entry name" value="TF_FadR/GntR_C"/>
</dbReference>
<dbReference type="PANTHER" id="PTHR43537">
    <property type="entry name" value="TRANSCRIPTIONAL REGULATOR, GNTR FAMILY"/>
    <property type="match status" value="1"/>
</dbReference>
<dbReference type="EMBL" id="CP072943">
    <property type="protein sequence ID" value="QTX32196.1"/>
    <property type="molecule type" value="Genomic_DNA"/>
</dbReference>
<dbReference type="PROSITE" id="PS50949">
    <property type="entry name" value="HTH_GNTR"/>
    <property type="match status" value="1"/>
</dbReference>
<evidence type="ECO:0000259" key="4">
    <source>
        <dbReference type="PROSITE" id="PS50949"/>
    </source>
</evidence>
<evidence type="ECO:0000256" key="3">
    <source>
        <dbReference type="ARBA" id="ARBA00023163"/>
    </source>
</evidence>
<reference evidence="6" key="1">
    <citation type="submission" date="2021-04" db="EMBL/GenBank/DDBJ databases">
        <title>A novel Synergistetes isolate from a pyrite-forming mixed culture.</title>
        <authorList>
            <person name="Bunk B."/>
            <person name="Sproer C."/>
            <person name="Spring S."/>
            <person name="Pester M."/>
        </authorList>
    </citation>
    <scope>NUCLEOTIDE SEQUENCE [LARGE SCALE GENOMIC DNA]</scope>
    <source>
        <strain evidence="6">J.5.4.2-T.3.5.2</strain>
    </source>
</reference>
<evidence type="ECO:0000256" key="1">
    <source>
        <dbReference type="ARBA" id="ARBA00023015"/>
    </source>
</evidence>
<keyword evidence="1" id="KW-0805">Transcription regulation</keyword>
<evidence type="ECO:0000256" key="2">
    <source>
        <dbReference type="ARBA" id="ARBA00023125"/>
    </source>
</evidence>
<evidence type="ECO:0000313" key="5">
    <source>
        <dbReference type="EMBL" id="QTX32196.1"/>
    </source>
</evidence>
<dbReference type="InterPro" id="IPR036388">
    <property type="entry name" value="WH-like_DNA-bd_sf"/>
</dbReference>
<keyword evidence="3" id="KW-0804">Transcription</keyword>
<dbReference type="SMART" id="SM00895">
    <property type="entry name" value="FCD"/>
    <property type="match status" value="1"/>
</dbReference>
<dbReference type="GO" id="GO:0003677">
    <property type="term" value="F:DNA binding"/>
    <property type="evidence" value="ECO:0007669"/>
    <property type="project" value="UniProtKB-KW"/>
</dbReference>
<dbReference type="SMART" id="SM00345">
    <property type="entry name" value="HTH_GNTR"/>
    <property type="match status" value="1"/>
</dbReference>
<dbReference type="InterPro" id="IPR011711">
    <property type="entry name" value="GntR_C"/>
</dbReference>
<dbReference type="RefSeq" id="WP_274373411.1">
    <property type="nucleotide sequence ID" value="NZ_CP072943.1"/>
</dbReference>
<organism evidence="5 6">
    <name type="scientific">Aminithiophilus ramosus</name>
    <dbReference type="NCBI Taxonomy" id="3029084"/>
    <lineage>
        <taxon>Bacteria</taxon>
        <taxon>Thermotogati</taxon>
        <taxon>Synergistota</taxon>
        <taxon>Synergistia</taxon>
        <taxon>Synergistales</taxon>
        <taxon>Aminithiophilaceae</taxon>
        <taxon>Aminithiophilus</taxon>
    </lineage>
</organism>
<dbReference type="InterPro" id="IPR036390">
    <property type="entry name" value="WH_DNA-bd_sf"/>
</dbReference>
<dbReference type="InterPro" id="IPR000524">
    <property type="entry name" value="Tscrpt_reg_HTH_GntR"/>
</dbReference>
<gene>
    <name evidence="5" type="ORF">KAR29_12945</name>
</gene>
<dbReference type="Proteomes" id="UP000671879">
    <property type="component" value="Chromosome"/>
</dbReference>
<keyword evidence="6" id="KW-1185">Reference proteome</keyword>
<dbReference type="SUPFAM" id="SSF46785">
    <property type="entry name" value="Winged helix' DNA-binding domain"/>
    <property type="match status" value="1"/>
</dbReference>
<accession>A0A9Q7AQF4</accession>
<dbReference type="Pfam" id="PF07729">
    <property type="entry name" value="FCD"/>
    <property type="match status" value="1"/>
</dbReference>